<reference evidence="11 13" key="1">
    <citation type="submission" date="2016-08" db="EMBL/GenBank/DDBJ databases">
        <title>Moorella thermoacetica DSM 103132.</title>
        <authorList>
            <person name="Jendresen C.B."/>
            <person name="Redl S.M."/>
            <person name="Jensen T.O."/>
            <person name="Nielsen A.T."/>
        </authorList>
    </citation>
    <scope>NUCLEOTIDE SEQUENCE [LARGE SCALE GENOMIC DNA]</scope>
    <source>
        <strain evidence="11 13">DSM 103132</strain>
    </source>
</reference>
<accession>A0AAC9HJG4</accession>
<dbReference type="InterPro" id="IPR045864">
    <property type="entry name" value="aa-tRNA-synth_II/BPL/LPL"/>
</dbReference>
<keyword evidence="11" id="KW-0328">Glycosyltransferase</keyword>
<dbReference type="GO" id="GO:0006427">
    <property type="term" value="P:histidyl-tRNA aminoacylation"/>
    <property type="evidence" value="ECO:0007669"/>
    <property type="project" value="TreeGrafter"/>
</dbReference>
<keyword evidence="11" id="KW-0808">Transferase</keyword>
<evidence type="ECO:0000256" key="7">
    <source>
        <dbReference type="ARBA" id="ARBA00025246"/>
    </source>
</evidence>
<dbReference type="CDD" id="cd00773">
    <property type="entry name" value="HisRS-like_core"/>
    <property type="match status" value="1"/>
</dbReference>
<keyword evidence="6 8" id="KW-0963">Cytoplasm</keyword>
<proteinExistence type="inferred from homology"/>
<evidence type="ECO:0000313" key="13">
    <source>
        <dbReference type="Proteomes" id="UP000094598"/>
    </source>
</evidence>
<feature type="binding site" evidence="9">
    <location>
        <position position="131"/>
    </location>
    <ligand>
        <name>L-histidine</name>
        <dbReference type="ChEBI" id="CHEBI:57595"/>
    </ligand>
</feature>
<dbReference type="HAMAP" id="MF_00125">
    <property type="entry name" value="HisZ"/>
    <property type="match status" value="1"/>
</dbReference>
<dbReference type="PROSITE" id="PS50862">
    <property type="entry name" value="AA_TRNA_LIGASE_II"/>
    <property type="match status" value="1"/>
</dbReference>
<evidence type="ECO:0000256" key="3">
    <source>
        <dbReference type="ARBA" id="ARBA00005539"/>
    </source>
</evidence>
<protein>
    <recommendedName>
        <fullName evidence="5 8">ATP phosphoribosyltransferase regulatory subunit</fullName>
    </recommendedName>
</protein>
<evidence type="ECO:0000256" key="9">
    <source>
        <dbReference type="PIRSR" id="PIRSR001549-1"/>
    </source>
</evidence>
<dbReference type="PIRSF" id="PIRSF001549">
    <property type="entry name" value="His-tRNA_synth"/>
    <property type="match status" value="1"/>
</dbReference>
<evidence type="ECO:0000313" key="12">
    <source>
        <dbReference type="EMBL" id="TYL15458.1"/>
    </source>
</evidence>
<evidence type="ECO:0000313" key="11">
    <source>
        <dbReference type="EMBL" id="AOQ25000.1"/>
    </source>
</evidence>
<dbReference type="InterPro" id="IPR004516">
    <property type="entry name" value="HisRS/HisZ"/>
</dbReference>
<feature type="binding site" evidence="9">
    <location>
        <position position="117"/>
    </location>
    <ligand>
        <name>L-histidine</name>
        <dbReference type="ChEBI" id="CHEBI:57595"/>
    </ligand>
</feature>
<dbReference type="InterPro" id="IPR041715">
    <property type="entry name" value="HisRS-like_core"/>
</dbReference>
<comment type="pathway">
    <text evidence="2 8">Amino-acid biosynthesis; L-histidine biosynthesis; L-histidine from 5-phospho-alpha-D-ribose 1-diphosphate: step 1/9.</text>
</comment>
<dbReference type="EMBL" id="CP017019">
    <property type="protein sequence ID" value="AOQ25000.1"/>
    <property type="molecule type" value="Genomic_DNA"/>
</dbReference>
<dbReference type="NCBIfam" id="TIGR00443">
    <property type="entry name" value="hisZ_biosyn_reg"/>
    <property type="match status" value="1"/>
</dbReference>
<dbReference type="InterPro" id="IPR004517">
    <property type="entry name" value="HisZ"/>
</dbReference>
<dbReference type="GO" id="GO:0140096">
    <property type="term" value="F:catalytic activity, acting on a protein"/>
    <property type="evidence" value="ECO:0007669"/>
    <property type="project" value="UniProtKB-ARBA"/>
</dbReference>
<dbReference type="GO" id="GO:0000105">
    <property type="term" value="P:L-histidine biosynthetic process"/>
    <property type="evidence" value="ECO:0007669"/>
    <property type="project" value="UniProtKB-UniRule"/>
</dbReference>
<dbReference type="EMBL" id="VCDX01000001">
    <property type="protein sequence ID" value="TYL15458.1"/>
    <property type="molecule type" value="Genomic_DNA"/>
</dbReference>
<evidence type="ECO:0000256" key="2">
    <source>
        <dbReference type="ARBA" id="ARBA00004667"/>
    </source>
</evidence>
<dbReference type="Gene3D" id="3.30.930.10">
    <property type="entry name" value="Bira Bifunctional Protein, Domain 2"/>
    <property type="match status" value="1"/>
</dbReference>
<evidence type="ECO:0000256" key="5">
    <source>
        <dbReference type="ARBA" id="ARBA00020397"/>
    </source>
</evidence>
<evidence type="ECO:0000256" key="6">
    <source>
        <dbReference type="ARBA" id="ARBA00022490"/>
    </source>
</evidence>
<comment type="similarity">
    <text evidence="3 8">Belongs to the class-II aminoacyl-tRNA synthetase family. HisZ subfamily.</text>
</comment>
<feature type="binding site" evidence="9">
    <location>
        <position position="276"/>
    </location>
    <ligand>
        <name>L-histidine</name>
        <dbReference type="ChEBI" id="CHEBI:57595"/>
    </ligand>
</feature>
<organism evidence="11 13">
    <name type="scientific">Neomoorella thermoacetica</name>
    <name type="common">Clostridium thermoaceticum</name>
    <dbReference type="NCBI Taxonomy" id="1525"/>
    <lineage>
        <taxon>Bacteria</taxon>
        <taxon>Bacillati</taxon>
        <taxon>Bacillota</taxon>
        <taxon>Clostridia</taxon>
        <taxon>Neomoorellales</taxon>
        <taxon>Neomoorellaceae</taxon>
        <taxon>Neomoorella</taxon>
    </lineage>
</organism>
<feature type="binding site" evidence="9">
    <location>
        <begin position="87"/>
        <end position="89"/>
    </location>
    <ligand>
        <name>L-histidine</name>
        <dbReference type="ChEBI" id="CHEBI:57595"/>
    </ligand>
</feature>
<dbReference type="Proteomes" id="UP000094598">
    <property type="component" value="Chromosome"/>
</dbReference>
<feature type="binding site" evidence="9">
    <location>
        <begin position="280"/>
        <end position="281"/>
    </location>
    <ligand>
        <name>L-histidine</name>
        <dbReference type="ChEBI" id="CHEBI:57595"/>
    </ligand>
</feature>
<dbReference type="Proteomes" id="UP000322283">
    <property type="component" value="Unassembled WGS sequence"/>
</dbReference>
<dbReference type="GO" id="GO:0004821">
    <property type="term" value="F:histidine-tRNA ligase activity"/>
    <property type="evidence" value="ECO:0007669"/>
    <property type="project" value="TreeGrafter"/>
</dbReference>
<dbReference type="GO" id="GO:0016757">
    <property type="term" value="F:glycosyltransferase activity"/>
    <property type="evidence" value="ECO:0007669"/>
    <property type="project" value="UniProtKB-KW"/>
</dbReference>
<comment type="subunit">
    <text evidence="4 8">Heteromultimer composed of HisG and HisZ subunits.</text>
</comment>
<evidence type="ECO:0000313" key="14">
    <source>
        <dbReference type="Proteomes" id="UP000322283"/>
    </source>
</evidence>
<feature type="binding site" evidence="9">
    <location>
        <position position="135"/>
    </location>
    <ligand>
        <name>L-histidine</name>
        <dbReference type="ChEBI" id="CHEBI:57595"/>
    </ligand>
</feature>
<reference evidence="12 14" key="2">
    <citation type="submission" date="2019-05" db="EMBL/GenBank/DDBJ databases">
        <title>Genome sequence of Moorella thermoacetica ATCC 33924.</title>
        <authorList>
            <person name="Poehlein A."/>
            <person name="Bengelsdorf F.R."/>
            <person name="Duerre P."/>
            <person name="Daniel R."/>
        </authorList>
    </citation>
    <scope>NUCLEOTIDE SEQUENCE [LARGE SCALE GENOMIC DNA]</scope>
    <source>
        <strain evidence="12 14">ATCC 33924</strain>
    </source>
</reference>
<comment type="miscellaneous">
    <text evidence="8">This function is generally fulfilled by the C-terminal part of HisG, which is missing in some bacteria such as this one.</text>
</comment>
<dbReference type="SUPFAM" id="SSF55681">
    <property type="entry name" value="Class II aaRS and biotin synthetases"/>
    <property type="match status" value="1"/>
</dbReference>
<comment type="function">
    <text evidence="7 8">Required for the first step of histidine biosynthesis. May allow the feedback regulation of ATP phosphoribosyltransferase activity by histidine.</text>
</comment>
<dbReference type="InterPro" id="IPR006195">
    <property type="entry name" value="aa-tRNA-synth_II"/>
</dbReference>
<evidence type="ECO:0000256" key="8">
    <source>
        <dbReference type="HAMAP-Rule" id="MF_00125"/>
    </source>
</evidence>
<dbReference type="AlphaFoldDB" id="A0AAC9HJG4"/>
<keyword evidence="8" id="KW-0028">Amino-acid biosynthesis</keyword>
<keyword evidence="14" id="KW-1185">Reference proteome</keyword>
<dbReference type="PANTHER" id="PTHR43707:SF1">
    <property type="entry name" value="HISTIDINE--TRNA LIGASE, MITOCHONDRIAL-RELATED"/>
    <property type="match status" value="1"/>
</dbReference>
<evidence type="ECO:0000256" key="4">
    <source>
        <dbReference type="ARBA" id="ARBA00011496"/>
    </source>
</evidence>
<keyword evidence="8" id="KW-0368">Histidine biosynthesis</keyword>
<sequence>MGATGLVSNLPLQLPAGVSDLLPPEAAALRQLEQRLLNCFRSWGYQEVMTPTFEFATTFQAGSPAGEEGALYKFIDRHGRVLALRPEMTAPIARLVATSLRRRELPLRLGYSARVFRYEEPQAGRRREFHQAGVELIGAGGVAGDVEIIALAVESLAQAGLEDFRLGLGQVAVTKGVLQDLALPPEAVAGIKSALASKDLVALERIYDEYHLEGERRRRLELLATIHGGREALEEARACFGRTAAAASLAELSRVWEALGAAGLEKWLFIDLGILRDFDYYTGIVFEGYVPGLGAPVCGGGRYDGLLAQFGYPCPATGFALGLERLLLARGETAPASLAGGYLVAGRDLAALLKRARELRSKGTAVVLDGESRSRQEAAARAAARGLNLEWIGE</sequence>
<comment type="subcellular location">
    <subcellularLocation>
        <location evidence="1 8">Cytoplasm</location>
    </subcellularLocation>
</comment>
<dbReference type="Pfam" id="PF13393">
    <property type="entry name" value="tRNA-synt_His"/>
    <property type="match status" value="1"/>
</dbReference>
<evidence type="ECO:0000259" key="10">
    <source>
        <dbReference type="PROSITE" id="PS50862"/>
    </source>
</evidence>
<feature type="domain" description="Aminoacyl-transfer RNA synthetases class-II family profile" evidence="10">
    <location>
        <begin position="25"/>
        <end position="329"/>
    </location>
</feature>
<dbReference type="PANTHER" id="PTHR43707">
    <property type="entry name" value="HISTIDYL-TRNA SYNTHETASE"/>
    <property type="match status" value="1"/>
</dbReference>
<dbReference type="GO" id="GO:0005737">
    <property type="term" value="C:cytoplasm"/>
    <property type="evidence" value="ECO:0007669"/>
    <property type="project" value="UniProtKB-SubCell"/>
</dbReference>
<name>A0AAC9HJG4_NEOTH</name>
<evidence type="ECO:0000256" key="1">
    <source>
        <dbReference type="ARBA" id="ARBA00004496"/>
    </source>
</evidence>
<gene>
    <name evidence="8 11" type="primary">hisZ</name>
    <name evidence="11" type="ORF">Maut_02580</name>
    <name evidence="12" type="ORF">MTAT_01910</name>
</gene>